<evidence type="ECO:0000313" key="2">
    <source>
        <dbReference type="EMBL" id="KPO18427.1"/>
    </source>
</evidence>
<reference evidence="2 3" key="1">
    <citation type="journal article" date="2015" name="Front. Microbiol.">
        <title>Genetic determinants of heat resistance in Escherichia coli.</title>
        <authorList>
            <person name="Mercer R.G."/>
            <person name="Zheng J."/>
            <person name="Garcia-Hernandez R."/>
            <person name="Ruan L."/>
            <person name="Ganzle M.G."/>
            <person name="McMullen L.M."/>
        </authorList>
    </citation>
    <scope>NUCLEOTIDE SEQUENCE [LARGE SCALE GENOMIC DNA]</scope>
    <source>
        <strain evidence="2 3">AW1.3</strain>
    </source>
</reference>
<dbReference type="AlphaFoldDB" id="A0A0P7PSK9"/>
<dbReference type="EMBL" id="CP026399">
    <property type="protein sequence ID" value="AUY00392.1"/>
    <property type="molecule type" value="Genomic_DNA"/>
</dbReference>
<protein>
    <submittedName>
        <fullName evidence="2">Uncharacterized protein</fullName>
    </submittedName>
</protein>
<sequence length="132" mass="15024">MSQLTLHEFASINCKLKDISDTWSDLWVLLHILPVGIGRVVSLRYGNLIGDSLVVEANGRFEEKILSVPAVVRHIVQRRRDKYPHDVYVFQSHSNRVKFQQRPVTVIAFNQALKIASKGVTDKVVSSKSARW</sequence>
<accession>A0A0P7PSK9</accession>
<gene>
    <name evidence="2" type="ORF">ACU57_02570</name>
    <name evidence="1" type="ORF">C3F40_00210</name>
</gene>
<dbReference type="Proteomes" id="UP000050556">
    <property type="component" value="Unassembled WGS sequence"/>
</dbReference>
<dbReference type="Proteomes" id="UP000239554">
    <property type="component" value="Chromosome"/>
</dbReference>
<dbReference type="RefSeq" id="WP_016063974.1">
    <property type="nucleotide sequence ID" value="NZ_CP045845.1"/>
</dbReference>
<dbReference type="EMBL" id="LDYI01000025">
    <property type="protein sequence ID" value="KPO18427.1"/>
    <property type="molecule type" value="Genomic_DNA"/>
</dbReference>
<reference evidence="1 4" key="2">
    <citation type="journal article" date="2018" name="MBio">
        <title>Genomic Analysis of Hospital Plumbing Reveals Diverse Reservoir of Bacterial Plasmids Conferring Carbapenem Resistance.</title>
        <authorList>
            <consortium name="NISC Comparative Sequencing Program"/>
            <person name="Weingarten R.A."/>
            <person name="Johnson R.C."/>
            <person name="Conlan S."/>
            <person name="Ramsburg A.M."/>
            <person name="Dekker J.P."/>
            <person name="Lau A.F."/>
            <person name="Khil P."/>
            <person name="Odom R.T."/>
            <person name="Deming C."/>
            <person name="Park M."/>
            <person name="Thomas P.J."/>
            <person name="Henderson D.K."/>
            <person name="Palmore T.N."/>
            <person name="Segre J.A."/>
            <person name="Frank K.M."/>
        </authorList>
    </citation>
    <scope>NUCLEOTIDE SEQUENCE [LARGE SCALE GENOMIC DNA]</scope>
    <source>
        <strain evidence="1 4">ECONIH4</strain>
    </source>
</reference>
<evidence type="ECO:0000313" key="3">
    <source>
        <dbReference type="Proteomes" id="UP000050556"/>
    </source>
</evidence>
<evidence type="ECO:0000313" key="1">
    <source>
        <dbReference type="EMBL" id="AUY00392.1"/>
    </source>
</evidence>
<name>A0A0P7PSK9_ECOLX</name>
<proteinExistence type="predicted"/>
<evidence type="ECO:0000313" key="4">
    <source>
        <dbReference type="Proteomes" id="UP000239554"/>
    </source>
</evidence>
<dbReference type="PATRIC" id="fig|562.7813.peg.4505"/>
<organism evidence="2 3">
    <name type="scientific">Escherichia coli</name>
    <dbReference type="NCBI Taxonomy" id="562"/>
    <lineage>
        <taxon>Bacteria</taxon>
        <taxon>Pseudomonadati</taxon>
        <taxon>Pseudomonadota</taxon>
        <taxon>Gammaproteobacteria</taxon>
        <taxon>Enterobacterales</taxon>
        <taxon>Enterobacteriaceae</taxon>
        <taxon>Escherichia</taxon>
    </lineage>
</organism>